<dbReference type="InterPro" id="IPR001466">
    <property type="entry name" value="Beta-lactam-related"/>
</dbReference>
<feature type="domain" description="Beta-lactamase-related" evidence="1">
    <location>
        <begin position="40"/>
        <end position="361"/>
    </location>
</feature>
<dbReference type="SUPFAM" id="SSF56601">
    <property type="entry name" value="beta-lactamase/transpeptidase-like"/>
    <property type="match status" value="1"/>
</dbReference>
<dbReference type="EMBL" id="DRGM01000037">
    <property type="protein sequence ID" value="HEA15398.1"/>
    <property type="molecule type" value="Genomic_DNA"/>
</dbReference>
<dbReference type="Gene3D" id="3.40.710.10">
    <property type="entry name" value="DD-peptidase/beta-lactamase superfamily"/>
    <property type="match status" value="1"/>
</dbReference>
<dbReference type="RefSeq" id="WP_304179238.1">
    <property type="nucleotide sequence ID" value="NZ_DRGM01000037.1"/>
</dbReference>
<proteinExistence type="predicted"/>
<dbReference type="AlphaFoldDB" id="A0A7V1GD85"/>
<name>A0A7V1GD85_9GAMM</name>
<dbReference type="Proteomes" id="UP000886188">
    <property type="component" value="Unassembled WGS sequence"/>
</dbReference>
<sequence length="392" mass="44465">MKTLVPFIYAFFLLTSLVLFQTHVYARDQQWQELISDYNQHLEHKLKSKGIPGAALSIVNGPDDSYVQGFGVTKMHKGLPVNAHTRFRLASVSKTFAGSLSAKLAVEGKFSLDDPVSKFIPAFAQTGYKNHLKVFHLLSHSSGLVPNAYDNLVESRMSYPDIVEKLLSVKPICQPGQCYGYQNVMFSLIDEVIKASTQMDYARWLNEFIFSPLGMNDASLGYAAMVIDDNYAYPHVRGRKRWHTAKLKKNYYKVLPAAGVNASASDMAIWLKAQLGYYPTVLSSDQLASQTRPYTDTKKELRRRVWKKHLTEAYYGLGWRVYDYDNETLYYHSGWVQGYRSDLVVIPHLNIGFSLILNAETGLINELTTEFIDRALAYKRTQQVAAHSGENK</sequence>
<keyword evidence="2" id="KW-0378">Hydrolase</keyword>
<comment type="caution">
    <text evidence="2">The sequence shown here is derived from an EMBL/GenBank/DDBJ whole genome shotgun (WGS) entry which is preliminary data.</text>
</comment>
<protein>
    <submittedName>
        <fullName evidence="2">Class A beta-lactamase-related serine hydrolase</fullName>
    </submittedName>
</protein>
<dbReference type="InterPro" id="IPR050491">
    <property type="entry name" value="AmpC-like"/>
</dbReference>
<dbReference type="InterPro" id="IPR012338">
    <property type="entry name" value="Beta-lactam/transpept-like"/>
</dbReference>
<dbReference type="Pfam" id="PF00144">
    <property type="entry name" value="Beta-lactamase"/>
    <property type="match status" value="1"/>
</dbReference>
<dbReference type="GO" id="GO:0016787">
    <property type="term" value="F:hydrolase activity"/>
    <property type="evidence" value="ECO:0007669"/>
    <property type="project" value="UniProtKB-KW"/>
</dbReference>
<evidence type="ECO:0000259" key="1">
    <source>
        <dbReference type="Pfam" id="PF00144"/>
    </source>
</evidence>
<accession>A0A7V1GD85</accession>
<dbReference type="PANTHER" id="PTHR46825">
    <property type="entry name" value="D-ALANYL-D-ALANINE-CARBOXYPEPTIDASE/ENDOPEPTIDASE AMPH"/>
    <property type="match status" value="1"/>
</dbReference>
<evidence type="ECO:0000313" key="2">
    <source>
        <dbReference type="EMBL" id="HEA15398.1"/>
    </source>
</evidence>
<dbReference type="PANTHER" id="PTHR46825:SF15">
    <property type="entry name" value="BETA-LACTAMASE-RELATED DOMAIN-CONTAINING PROTEIN"/>
    <property type="match status" value="1"/>
</dbReference>
<gene>
    <name evidence="2" type="ORF">ENH88_02910</name>
</gene>
<reference evidence="2" key="1">
    <citation type="journal article" date="2020" name="mSystems">
        <title>Genome- and Community-Level Interaction Insights into Carbon Utilization and Element Cycling Functions of Hydrothermarchaeota in Hydrothermal Sediment.</title>
        <authorList>
            <person name="Zhou Z."/>
            <person name="Liu Y."/>
            <person name="Xu W."/>
            <person name="Pan J."/>
            <person name="Luo Z.H."/>
            <person name="Li M."/>
        </authorList>
    </citation>
    <scope>NUCLEOTIDE SEQUENCE [LARGE SCALE GENOMIC DNA]</scope>
    <source>
        <strain evidence="2">HyVt-346</strain>
    </source>
</reference>
<organism evidence="2">
    <name type="scientific">Pseudoalteromonas prydzensis</name>
    <dbReference type="NCBI Taxonomy" id="182141"/>
    <lineage>
        <taxon>Bacteria</taxon>
        <taxon>Pseudomonadati</taxon>
        <taxon>Pseudomonadota</taxon>
        <taxon>Gammaproteobacteria</taxon>
        <taxon>Alteromonadales</taxon>
        <taxon>Pseudoalteromonadaceae</taxon>
        <taxon>Pseudoalteromonas</taxon>
    </lineage>
</organism>